<sequence>MELLLSPQPSPTASPGHLHRVHSIINHLRRHRLGDAFEGLLDLGDQMHGVVGELEADLDLAQLDRLFASIFRYSAYGIYDRVDHVIHRLLYIAVRTCQALGAAQTLPVPHGVGWLSTVQSEARQHLEVCRNFLSYITSHPAGRQSRDPILGLAQQLVQGMCPRINGLSKWTYAKQVHAKDGGGSTTCSTGSVASGRPSGLRKAAASPRRQKCPPLINPMPTPPTQTGDVRWPETIPTIPARNPDRRGVLPPTPDTSYPLLDTLPPDRALPTSSKGLREEDDEAQLLDSSPTPFTTPEHVRQMCTGRSRVASRVIQHTVGTGTLGFKLRPEHPFSPRCCSFQSCLSSNGESGCTSG</sequence>
<evidence type="ECO:0000313" key="3">
    <source>
        <dbReference type="Proteomes" id="UP001305647"/>
    </source>
</evidence>
<name>A0AAN6PWP8_9PEZI</name>
<feature type="region of interest" description="Disordered" evidence="1">
    <location>
        <begin position="179"/>
        <end position="297"/>
    </location>
</feature>
<evidence type="ECO:0000313" key="2">
    <source>
        <dbReference type="EMBL" id="KAK4099213.1"/>
    </source>
</evidence>
<reference evidence="2" key="2">
    <citation type="submission" date="2023-05" db="EMBL/GenBank/DDBJ databases">
        <authorList>
            <consortium name="Lawrence Berkeley National Laboratory"/>
            <person name="Steindorff A."/>
            <person name="Hensen N."/>
            <person name="Bonometti L."/>
            <person name="Westerberg I."/>
            <person name="Brannstrom I.O."/>
            <person name="Guillou S."/>
            <person name="Cros-Aarteil S."/>
            <person name="Calhoun S."/>
            <person name="Haridas S."/>
            <person name="Kuo A."/>
            <person name="Mondo S."/>
            <person name="Pangilinan J."/>
            <person name="Riley R."/>
            <person name="Labutti K."/>
            <person name="Andreopoulos B."/>
            <person name="Lipzen A."/>
            <person name="Chen C."/>
            <person name="Yanf M."/>
            <person name="Daum C."/>
            <person name="Ng V."/>
            <person name="Clum A."/>
            <person name="Ohm R."/>
            <person name="Martin F."/>
            <person name="Silar P."/>
            <person name="Natvig D."/>
            <person name="Lalanne C."/>
            <person name="Gautier V."/>
            <person name="Ament-Velasquez S.L."/>
            <person name="Kruys A."/>
            <person name="Hutchinson M.I."/>
            <person name="Powell A.J."/>
            <person name="Barry K."/>
            <person name="Miller A.N."/>
            <person name="Grigoriev I.V."/>
            <person name="Debuchy R."/>
            <person name="Gladieux P."/>
            <person name="Thoren M.H."/>
            <person name="Johannesson H."/>
        </authorList>
    </citation>
    <scope>NUCLEOTIDE SEQUENCE</scope>
    <source>
        <strain evidence="2">CBS 757.83</strain>
    </source>
</reference>
<feature type="compositionally biased region" description="Low complexity" evidence="1">
    <location>
        <begin position="185"/>
        <end position="195"/>
    </location>
</feature>
<proteinExistence type="predicted"/>
<keyword evidence="3" id="KW-1185">Reference proteome</keyword>
<accession>A0AAN6PWP8</accession>
<protein>
    <submittedName>
        <fullName evidence="2">Uncharacterized protein</fullName>
    </submittedName>
</protein>
<gene>
    <name evidence="2" type="ORF">N658DRAFT_498577</name>
</gene>
<dbReference type="EMBL" id="MU863651">
    <property type="protein sequence ID" value="KAK4099213.1"/>
    <property type="molecule type" value="Genomic_DNA"/>
</dbReference>
<comment type="caution">
    <text evidence="2">The sequence shown here is derived from an EMBL/GenBank/DDBJ whole genome shotgun (WGS) entry which is preliminary data.</text>
</comment>
<dbReference type="AlphaFoldDB" id="A0AAN6PWP8"/>
<dbReference type="Proteomes" id="UP001305647">
    <property type="component" value="Unassembled WGS sequence"/>
</dbReference>
<reference evidence="2" key="1">
    <citation type="journal article" date="2023" name="Mol. Phylogenet. Evol.">
        <title>Genome-scale phylogeny and comparative genomics of the fungal order Sordariales.</title>
        <authorList>
            <person name="Hensen N."/>
            <person name="Bonometti L."/>
            <person name="Westerberg I."/>
            <person name="Brannstrom I.O."/>
            <person name="Guillou S."/>
            <person name="Cros-Aarteil S."/>
            <person name="Calhoun S."/>
            <person name="Haridas S."/>
            <person name="Kuo A."/>
            <person name="Mondo S."/>
            <person name="Pangilinan J."/>
            <person name="Riley R."/>
            <person name="LaButti K."/>
            <person name="Andreopoulos B."/>
            <person name="Lipzen A."/>
            <person name="Chen C."/>
            <person name="Yan M."/>
            <person name="Daum C."/>
            <person name="Ng V."/>
            <person name="Clum A."/>
            <person name="Steindorff A."/>
            <person name="Ohm R.A."/>
            <person name="Martin F."/>
            <person name="Silar P."/>
            <person name="Natvig D.O."/>
            <person name="Lalanne C."/>
            <person name="Gautier V."/>
            <person name="Ament-Velasquez S.L."/>
            <person name="Kruys A."/>
            <person name="Hutchinson M.I."/>
            <person name="Powell A.J."/>
            <person name="Barry K."/>
            <person name="Miller A.N."/>
            <person name="Grigoriev I.V."/>
            <person name="Debuchy R."/>
            <person name="Gladieux P."/>
            <person name="Hiltunen Thoren M."/>
            <person name="Johannesson H."/>
        </authorList>
    </citation>
    <scope>NUCLEOTIDE SEQUENCE</scope>
    <source>
        <strain evidence="2">CBS 757.83</strain>
    </source>
</reference>
<evidence type="ECO:0000256" key="1">
    <source>
        <dbReference type="SAM" id="MobiDB-lite"/>
    </source>
</evidence>
<organism evidence="2 3">
    <name type="scientific">Parathielavia hyrcaniae</name>
    <dbReference type="NCBI Taxonomy" id="113614"/>
    <lineage>
        <taxon>Eukaryota</taxon>
        <taxon>Fungi</taxon>
        <taxon>Dikarya</taxon>
        <taxon>Ascomycota</taxon>
        <taxon>Pezizomycotina</taxon>
        <taxon>Sordariomycetes</taxon>
        <taxon>Sordariomycetidae</taxon>
        <taxon>Sordariales</taxon>
        <taxon>Chaetomiaceae</taxon>
        <taxon>Parathielavia</taxon>
    </lineage>
</organism>